<keyword evidence="4" id="KW-0378">Hydrolase</keyword>
<dbReference type="SUPFAM" id="SSF144091">
    <property type="entry name" value="Rhomboid-like"/>
    <property type="match status" value="1"/>
</dbReference>
<evidence type="ECO:0000256" key="1">
    <source>
        <dbReference type="ARBA" id="ARBA00004141"/>
    </source>
</evidence>
<dbReference type="InterPro" id="IPR035952">
    <property type="entry name" value="Rhomboid-like_sf"/>
</dbReference>
<dbReference type="PANTHER" id="PTHR43731:SF14">
    <property type="entry name" value="PRESENILIN-ASSOCIATED RHOMBOID-LIKE PROTEIN, MITOCHONDRIAL"/>
    <property type="match status" value="1"/>
</dbReference>
<evidence type="ECO:0000256" key="3">
    <source>
        <dbReference type="ARBA" id="ARBA00022692"/>
    </source>
</evidence>
<keyword evidence="5 7" id="KW-1133">Transmembrane helix</keyword>
<evidence type="ECO:0000256" key="5">
    <source>
        <dbReference type="ARBA" id="ARBA00022989"/>
    </source>
</evidence>
<evidence type="ECO:0000256" key="2">
    <source>
        <dbReference type="ARBA" id="ARBA00009045"/>
    </source>
</evidence>
<dbReference type="RefSeq" id="WP_147137919.1">
    <property type="nucleotide sequence ID" value="NZ_BAABIJ010000002.1"/>
</dbReference>
<evidence type="ECO:0000256" key="7">
    <source>
        <dbReference type="SAM" id="Phobius"/>
    </source>
</evidence>
<evidence type="ECO:0000313" key="9">
    <source>
        <dbReference type="EMBL" id="TWJ11595.1"/>
    </source>
</evidence>
<comment type="caution">
    <text evidence="9">The sequence shown here is derived from an EMBL/GenBank/DDBJ whole genome shotgun (WGS) entry which is preliminary data.</text>
</comment>
<evidence type="ECO:0000256" key="4">
    <source>
        <dbReference type="ARBA" id="ARBA00022801"/>
    </source>
</evidence>
<comment type="subcellular location">
    <subcellularLocation>
        <location evidence="1">Membrane</location>
        <topology evidence="1">Multi-pass membrane protein</topology>
    </subcellularLocation>
</comment>
<dbReference type="GO" id="GO:0004252">
    <property type="term" value="F:serine-type endopeptidase activity"/>
    <property type="evidence" value="ECO:0007669"/>
    <property type="project" value="InterPro"/>
</dbReference>
<feature type="transmembrane region" description="Helical" evidence="7">
    <location>
        <begin position="229"/>
        <end position="245"/>
    </location>
</feature>
<feature type="transmembrane region" description="Helical" evidence="7">
    <location>
        <begin position="281"/>
        <end position="300"/>
    </location>
</feature>
<proteinExistence type="inferred from homology"/>
<keyword evidence="3 7" id="KW-0812">Transmembrane</keyword>
<feature type="transmembrane region" description="Helical" evidence="7">
    <location>
        <begin position="75"/>
        <end position="99"/>
    </location>
</feature>
<organism evidence="9 10">
    <name type="scientific">Stackebrandtia albiflava</name>
    <dbReference type="NCBI Taxonomy" id="406432"/>
    <lineage>
        <taxon>Bacteria</taxon>
        <taxon>Bacillati</taxon>
        <taxon>Actinomycetota</taxon>
        <taxon>Actinomycetes</taxon>
        <taxon>Glycomycetales</taxon>
        <taxon>Glycomycetaceae</taxon>
        <taxon>Stackebrandtia</taxon>
    </lineage>
</organism>
<accession>A0A562V171</accession>
<feature type="transmembrane region" description="Helical" evidence="7">
    <location>
        <begin position="178"/>
        <end position="196"/>
    </location>
</feature>
<comment type="similarity">
    <text evidence="2">Belongs to the peptidase S54 family.</text>
</comment>
<feature type="transmembrane region" description="Helical" evidence="7">
    <location>
        <begin position="147"/>
        <end position="166"/>
    </location>
</feature>
<gene>
    <name evidence="9" type="ORF">LX16_2321</name>
</gene>
<dbReference type="Pfam" id="PF01694">
    <property type="entry name" value="Rhomboid"/>
    <property type="match status" value="1"/>
</dbReference>
<keyword evidence="6 7" id="KW-0472">Membrane</keyword>
<feature type="transmembrane region" description="Helical" evidence="7">
    <location>
        <begin position="251"/>
        <end position="269"/>
    </location>
</feature>
<evidence type="ECO:0000256" key="6">
    <source>
        <dbReference type="ARBA" id="ARBA00023136"/>
    </source>
</evidence>
<keyword evidence="10" id="KW-1185">Reference proteome</keyword>
<name>A0A562V171_9ACTN</name>
<feature type="domain" description="Peptidase S54 rhomboid" evidence="8">
    <location>
        <begin position="137"/>
        <end position="269"/>
    </location>
</feature>
<dbReference type="InterPro" id="IPR050925">
    <property type="entry name" value="Rhomboid_protease_S54"/>
</dbReference>
<feature type="transmembrane region" description="Helical" evidence="7">
    <location>
        <begin position="202"/>
        <end position="220"/>
    </location>
</feature>
<sequence length="309" mass="33413">MTHEQVVPVCYRHPRRETHVKCVRCDRPICPDCMNEASVGWQCPECVTEGRRTVRQARTAFGGSMRGRTGLVTKVLVGVNVAVFLIGLLVSLTGGGGAIRNVLLGGMTEFHLYGAVFPGPYIQLNNGQFAAFGIADGEYYRLVTSMFLHYGIIHLAFNMYVLWIIGRYLERDLGPLRYLGLYLVSGLGGGVATYLFADPMSFAAGASGSIFGLFGALLLVNRRLSRDNSGLYVLLGINLFITFLPGSNISITGHIGGLVTGLLLGWALSHAPRENRNLIQAGAFVAVIALFAAAVIWRTGQLLSAVPFT</sequence>
<dbReference type="OrthoDB" id="9807874at2"/>
<dbReference type="GO" id="GO:0006508">
    <property type="term" value="P:proteolysis"/>
    <property type="evidence" value="ECO:0007669"/>
    <property type="project" value="UniProtKB-KW"/>
</dbReference>
<evidence type="ECO:0000259" key="8">
    <source>
        <dbReference type="Pfam" id="PF01694"/>
    </source>
</evidence>
<dbReference type="AlphaFoldDB" id="A0A562V171"/>
<dbReference type="EMBL" id="VLLL01000006">
    <property type="protein sequence ID" value="TWJ11595.1"/>
    <property type="molecule type" value="Genomic_DNA"/>
</dbReference>
<dbReference type="PANTHER" id="PTHR43731">
    <property type="entry name" value="RHOMBOID PROTEASE"/>
    <property type="match status" value="1"/>
</dbReference>
<dbReference type="Proteomes" id="UP000321617">
    <property type="component" value="Unassembled WGS sequence"/>
</dbReference>
<dbReference type="GO" id="GO:0016020">
    <property type="term" value="C:membrane"/>
    <property type="evidence" value="ECO:0007669"/>
    <property type="project" value="UniProtKB-SubCell"/>
</dbReference>
<keyword evidence="9" id="KW-0645">Protease</keyword>
<protein>
    <submittedName>
        <fullName evidence="9">Membrane associated rhomboid family serine protease</fullName>
    </submittedName>
</protein>
<dbReference type="InterPro" id="IPR022764">
    <property type="entry name" value="Peptidase_S54_rhomboid_dom"/>
</dbReference>
<reference evidence="9 10" key="1">
    <citation type="journal article" date="2013" name="Stand. Genomic Sci.">
        <title>Genomic Encyclopedia of Type Strains, Phase I: The one thousand microbial genomes (KMG-I) project.</title>
        <authorList>
            <person name="Kyrpides N.C."/>
            <person name="Woyke T."/>
            <person name="Eisen J.A."/>
            <person name="Garrity G."/>
            <person name="Lilburn T.G."/>
            <person name="Beck B.J."/>
            <person name="Whitman W.B."/>
            <person name="Hugenholtz P."/>
            <person name="Klenk H.P."/>
        </authorList>
    </citation>
    <scope>NUCLEOTIDE SEQUENCE [LARGE SCALE GENOMIC DNA]</scope>
    <source>
        <strain evidence="9 10">DSM 45044</strain>
    </source>
</reference>
<evidence type="ECO:0000313" key="10">
    <source>
        <dbReference type="Proteomes" id="UP000321617"/>
    </source>
</evidence>
<dbReference type="Gene3D" id="1.20.1540.10">
    <property type="entry name" value="Rhomboid-like"/>
    <property type="match status" value="1"/>
</dbReference>